<sequence>MDDTVVSPGNKMGDSASESDSSSLDGGERLPPSTVSRDQLQKRIESLQQQNRVLKVELDTYKLRVKALQEENRALRQASVSIQAKAEQEKEYISNTLLKKIQALKKEKETLAHHYEREEECLTNDLSRKLNQLHQEKCRLELTLEQEQECLVNKLMRKIEKLEAETLAKQTNLERLRREKIELENTLEQEQEALVNRLWKRMDKLEAEKRSLHIRLDQPVSDPASPRDISNGDTASNLSNHIQTLRSEVVKLRNQLAVSQNENKEKMHRFALEEKYIRDENIRLQRKLQQEVERREALCRHLSESESSLEMEEERQFNEAMGARSRSVSSPGGSRPLSPYASPLLPNAAGLPMSRPNMHFNSQTRRCERFVKPAVPGASLLCRGGPMDPLSPAPHAPHAPHASPAPPPLSPAPPSPSAALAPLQQPASPMDTSSKD</sequence>
<feature type="region of interest" description="Disordered" evidence="2">
    <location>
        <begin position="1"/>
        <end position="38"/>
    </location>
</feature>
<feature type="compositionally biased region" description="Pro residues" evidence="2">
    <location>
        <begin position="389"/>
        <end position="416"/>
    </location>
</feature>
<keyword evidence="1" id="KW-0175">Coiled coil</keyword>
<feature type="region of interest" description="Disordered" evidence="2">
    <location>
        <begin position="384"/>
        <end position="436"/>
    </location>
</feature>
<dbReference type="GeneID" id="106125413"/>
<evidence type="ECO:0000313" key="3">
    <source>
        <dbReference type="RefSeq" id="XP_013178061.1"/>
    </source>
</evidence>
<dbReference type="Pfam" id="PF09755">
    <property type="entry name" value="DUF2046"/>
    <property type="match status" value="1"/>
</dbReference>
<accession>A0AAJ7EHY8</accession>
<dbReference type="AlphaFoldDB" id="A0AAJ7EHY8"/>
<name>A0AAJ7EHY8_PAPXU</name>
<dbReference type="RefSeq" id="XP_013178061.1">
    <property type="nucleotide sequence ID" value="XM_013322607.1"/>
</dbReference>
<feature type="region of interest" description="Disordered" evidence="2">
    <location>
        <begin position="216"/>
        <end position="237"/>
    </location>
</feature>
<evidence type="ECO:0000256" key="1">
    <source>
        <dbReference type="SAM" id="Coils"/>
    </source>
</evidence>
<feature type="compositionally biased region" description="Low complexity" evidence="2">
    <location>
        <begin position="417"/>
        <end position="429"/>
    </location>
</feature>
<proteinExistence type="predicted"/>
<feature type="region of interest" description="Disordered" evidence="2">
    <location>
        <begin position="304"/>
        <end position="343"/>
    </location>
</feature>
<dbReference type="PANTHER" id="PTHR15276:SF0">
    <property type="entry name" value="COILED-COIL DOMAIN-CONTAINING PROTEIN 6"/>
    <property type="match status" value="1"/>
</dbReference>
<feature type="compositionally biased region" description="Low complexity" evidence="2">
    <location>
        <begin position="322"/>
        <end position="339"/>
    </location>
</feature>
<organism evidence="3">
    <name type="scientific">Papilio xuthus</name>
    <name type="common">Asian swallowtail butterfly</name>
    <dbReference type="NCBI Taxonomy" id="66420"/>
    <lineage>
        <taxon>Eukaryota</taxon>
        <taxon>Metazoa</taxon>
        <taxon>Ecdysozoa</taxon>
        <taxon>Arthropoda</taxon>
        <taxon>Hexapoda</taxon>
        <taxon>Insecta</taxon>
        <taxon>Pterygota</taxon>
        <taxon>Neoptera</taxon>
        <taxon>Endopterygota</taxon>
        <taxon>Lepidoptera</taxon>
        <taxon>Glossata</taxon>
        <taxon>Ditrysia</taxon>
        <taxon>Papilionoidea</taxon>
        <taxon>Papilionidae</taxon>
        <taxon>Papilioninae</taxon>
        <taxon>Papilio</taxon>
    </lineage>
</organism>
<dbReference type="Proteomes" id="UP000694872">
    <property type="component" value="Unplaced"/>
</dbReference>
<evidence type="ECO:0000256" key="2">
    <source>
        <dbReference type="SAM" id="MobiDB-lite"/>
    </source>
</evidence>
<reference evidence="3" key="1">
    <citation type="submission" date="2025-08" db="UniProtKB">
        <authorList>
            <consortium name="RefSeq"/>
        </authorList>
    </citation>
    <scope>IDENTIFICATION</scope>
</reference>
<protein>
    <submittedName>
        <fullName evidence="3">Coiled-coil domain-containing protein 6 isoform X1</fullName>
    </submittedName>
</protein>
<gene>
    <name evidence="3" type="primary">LOC106125413</name>
</gene>
<dbReference type="InterPro" id="IPR019152">
    <property type="entry name" value="DUF2046"/>
</dbReference>
<dbReference type="PANTHER" id="PTHR15276">
    <property type="entry name" value="H4 D10S170 PROTEIN-RELATED"/>
    <property type="match status" value="1"/>
</dbReference>
<dbReference type="KEGG" id="pxu:106125413"/>
<feature type="coiled-coil region" evidence="1">
    <location>
        <begin position="145"/>
        <end position="193"/>
    </location>
</feature>
<feature type="compositionally biased region" description="Low complexity" evidence="2">
    <location>
        <begin position="13"/>
        <end position="25"/>
    </location>
</feature>